<comment type="caution">
    <text evidence="2">The sequence shown here is derived from an EMBL/GenBank/DDBJ whole genome shotgun (WGS) entry which is preliminary data.</text>
</comment>
<keyword evidence="3" id="KW-1185">Reference proteome</keyword>
<dbReference type="PANTHER" id="PTHR28173">
    <property type="entry name" value="RIBONUCLEASES P/MRP PROTEIN SUBUNIT POP8"/>
    <property type="match status" value="1"/>
</dbReference>
<dbReference type="Pfam" id="PF20976">
    <property type="entry name" value="Pop8"/>
    <property type="match status" value="1"/>
</dbReference>
<evidence type="ECO:0000313" key="3">
    <source>
        <dbReference type="Proteomes" id="UP001623330"/>
    </source>
</evidence>
<accession>A0ABR4NT40</accession>
<proteinExistence type="predicted"/>
<dbReference type="InterPro" id="IPR020347">
    <property type="entry name" value="Pop8"/>
</dbReference>
<gene>
    <name evidence="2" type="ORF">RNJ44_00514</name>
</gene>
<dbReference type="Proteomes" id="UP001623330">
    <property type="component" value="Unassembled WGS sequence"/>
</dbReference>
<dbReference type="PANTHER" id="PTHR28173:SF1">
    <property type="entry name" value="RIBONUCLEASES P_MRP PROTEIN SUBUNIT POP8"/>
    <property type="match status" value="1"/>
</dbReference>
<evidence type="ECO:0000313" key="2">
    <source>
        <dbReference type="EMBL" id="KAL3231479.1"/>
    </source>
</evidence>
<dbReference type="InterPro" id="IPR049128">
    <property type="entry name" value="Pop8-like_dom"/>
</dbReference>
<feature type="domain" description="Ribonucleases P/MRP subunit Pop8-like" evidence="1">
    <location>
        <begin position="8"/>
        <end position="80"/>
    </location>
</feature>
<protein>
    <submittedName>
        <fullName evidence="2">Ribonucleases P/MRP protein subunit POP8</fullName>
    </submittedName>
</protein>
<organism evidence="2 3">
    <name type="scientific">Nakaseomyces bracarensis</name>
    <dbReference type="NCBI Taxonomy" id="273131"/>
    <lineage>
        <taxon>Eukaryota</taxon>
        <taxon>Fungi</taxon>
        <taxon>Dikarya</taxon>
        <taxon>Ascomycota</taxon>
        <taxon>Saccharomycotina</taxon>
        <taxon>Saccharomycetes</taxon>
        <taxon>Saccharomycetales</taxon>
        <taxon>Saccharomycetaceae</taxon>
        <taxon>Nakaseomyces</taxon>
    </lineage>
</organism>
<dbReference type="EMBL" id="JBEVYD010000007">
    <property type="protein sequence ID" value="KAL3231479.1"/>
    <property type="molecule type" value="Genomic_DNA"/>
</dbReference>
<sequence>MSLKHFKEWCFFVLNISAADELDKIDEITWKQCISNALKRAHGIFGEQIELYWLRIDDKMAFVKVGYTDKETFKTAIATYVSSSDYVGTPLVISIEQESWNIRTIKVSEEDQLWLNKLIEEEIEDTET</sequence>
<reference evidence="2 3" key="1">
    <citation type="submission" date="2024-05" db="EMBL/GenBank/DDBJ databases">
        <title>Long read based assembly of the Candida bracarensis genome reveals expanded adhesin content.</title>
        <authorList>
            <person name="Marcet-Houben M."/>
            <person name="Ksiezopolska E."/>
            <person name="Gabaldon T."/>
        </authorList>
    </citation>
    <scope>NUCLEOTIDE SEQUENCE [LARGE SCALE GENOMIC DNA]</scope>
    <source>
        <strain evidence="2 3">CBM6</strain>
    </source>
</reference>
<name>A0ABR4NT40_9SACH</name>
<evidence type="ECO:0000259" key="1">
    <source>
        <dbReference type="Pfam" id="PF20976"/>
    </source>
</evidence>